<evidence type="ECO:0000256" key="8">
    <source>
        <dbReference type="ARBA" id="ARBA00022777"/>
    </source>
</evidence>
<dbReference type="InterPro" id="IPR001697">
    <property type="entry name" value="Pyr_Knase"/>
</dbReference>
<feature type="domain" description="Pyruvate kinase C-terminal" evidence="15">
    <location>
        <begin position="535"/>
        <end position="649"/>
    </location>
</feature>
<dbReference type="NCBIfam" id="NF004978">
    <property type="entry name" value="PRK06354.1"/>
    <property type="match status" value="1"/>
</dbReference>
<comment type="similarity">
    <text evidence="3 13">Belongs to the pyruvate kinase family.</text>
</comment>
<dbReference type="SUPFAM" id="SSF50800">
    <property type="entry name" value="PK beta-barrel domain-like"/>
    <property type="match status" value="1"/>
</dbReference>
<evidence type="ECO:0000259" key="15">
    <source>
        <dbReference type="Pfam" id="PF02887"/>
    </source>
</evidence>
<dbReference type="SUPFAM" id="SSF52935">
    <property type="entry name" value="PK C-terminal domain-like"/>
    <property type="match status" value="1"/>
</dbReference>
<keyword evidence="8 13" id="KW-0418">Kinase</keyword>
<keyword evidence="10 13" id="KW-0460">Magnesium</keyword>
<evidence type="ECO:0000256" key="11">
    <source>
        <dbReference type="ARBA" id="ARBA00023152"/>
    </source>
</evidence>
<evidence type="ECO:0000256" key="10">
    <source>
        <dbReference type="ARBA" id="ARBA00022842"/>
    </source>
</evidence>
<dbReference type="SUPFAM" id="SSF51621">
    <property type="entry name" value="Phosphoenolpyruvate/pyruvate domain"/>
    <property type="match status" value="1"/>
</dbReference>
<accession>A0A976IE34</accession>
<dbReference type="InterPro" id="IPR015813">
    <property type="entry name" value="Pyrv/PenolPyrv_kinase-like_dom"/>
</dbReference>
<dbReference type="InterPro" id="IPR015806">
    <property type="entry name" value="Pyrv_Knase_insert_dom_sf"/>
</dbReference>
<dbReference type="InterPro" id="IPR011037">
    <property type="entry name" value="Pyrv_Knase-like_insert_dom_sf"/>
</dbReference>
<evidence type="ECO:0000256" key="5">
    <source>
        <dbReference type="ARBA" id="ARBA00022679"/>
    </source>
</evidence>
<evidence type="ECO:0000256" key="7">
    <source>
        <dbReference type="ARBA" id="ARBA00022741"/>
    </source>
</evidence>
<evidence type="ECO:0000256" key="6">
    <source>
        <dbReference type="ARBA" id="ARBA00022723"/>
    </source>
</evidence>
<dbReference type="NCBIfam" id="TIGR01064">
    <property type="entry name" value="pyruv_kin"/>
    <property type="match status" value="1"/>
</dbReference>
<dbReference type="GO" id="GO:0000287">
    <property type="term" value="F:magnesium ion binding"/>
    <property type="evidence" value="ECO:0007669"/>
    <property type="project" value="InterPro"/>
</dbReference>
<dbReference type="PANTHER" id="PTHR11817">
    <property type="entry name" value="PYRUVATE KINASE"/>
    <property type="match status" value="1"/>
</dbReference>
<evidence type="ECO:0000259" key="14">
    <source>
        <dbReference type="Pfam" id="PF00224"/>
    </source>
</evidence>
<organism evidence="16 17">
    <name type="scientific">Bremia lactucae</name>
    <name type="common">Lettuce downy mildew</name>
    <dbReference type="NCBI Taxonomy" id="4779"/>
    <lineage>
        <taxon>Eukaryota</taxon>
        <taxon>Sar</taxon>
        <taxon>Stramenopiles</taxon>
        <taxon>Oomycota</taxon>
        <taxon>Peronosporomycetes</taxon>
        <taxon>Peronosporales</taxon>
        <taxon>Peronosporaceae</taxon>
        <taxon>Bremia</taxon>
    </lineage>
</organism>
<dbReference type="RefSeq" id="XP_067818036.1">
    <property type="nucleotide sequence ID" value="XM_067958252.1"/>
</dbReference>
<keyword evidence="12" id="KW-0670">Pyruvate</keyword>
<evidence type="ECO:0000256" key="9">
    <source>
        <dbReference type="ARBA" id="ARBA00022840"/>
    </source>
</evidence>
<dbReference type="EC" id="2.7.1.40" evidence="4 13"/>
<dbReference type="OrthoDB" id="108365at2759"/>
<comment type="caution">
    <text evidence="16">The sequence shown here is derived from an EMBL/GenBank/DDBJ whole genome shotgun (WGS) entry which is preliminary data.</text>
</comment>
<keyword evidence="7" id="KW-0547">Nucleotide-binding</keyword>
<dbReference type="GO" id="GO:0016301">
    <property type="term" value="F:kinase activity"/>
    <property type="evidence" value="ECO:0007669"/>
    <property type="project" value="UniProtKB-KW"/>
</dbReference>
<protein>
    <recommendedName>
        <fullName evidence="4 13">Pyruvate kinase</fullName>
        <ecNumber evidence="4 13">2.7.1.40</ecNumber>
    </recommendedName>
</protein>
<dbReference type="GeneID" id="94343923"/>
<dbReference type="InterPro" id="IPR015795">
    <property type="entry name" value="Pyrv_Knase_C"/>
</dbReference>
<evidence type="ECO:0000256" key="1">
    <source>
        <dbReference type="ARBA" id="ARBA00001958"/>
    </source>
</evidence>
<keyword evidence="17" id="KW-1185">Reference proteome</keyword>
<dbReference type="FunFam" id="2.40.33.10:FF:000001">
    <property type="entry name" value="Pyruvate kinase"/>
    <property type="match status" value="1"/>
</dbReference>
<proteinExistence type="inferred from homology"/>
<dbReference type="NCBIfam" id="NF004491">
    <property type="entry name" value="PRK05826.1"/>
    <property type="match status" value="1"/>
</dbReference>
<dbReference type="EMBL" id="SHOA02000016">
    <property type="protein sequence ID" value="TDH68537.1"/>
    <property type="molecule type" value="Genomic_DNA"/>
</dbReference>
<dbReference type="Gene3D" id="3.40.1380.20">
    <property type="entry name" value="Pyruvate kinase, C-terminal domain"/>
    <property type="match status" value="1"/>
</dbReference>
<dbReference type="Gene3D" id="3.20.20.60">
    <property type="entry name" value="Phosphoenolpyruvate-binding domains"/>
    <property type="match status" value="1"/>
</dbReference>
<gene>
    <name evidence="16" type="ORF">CCR75_000144</name>
</gene>
<dbReference type="KEGG" id="blac:94343923"/>
<name>A0A976IE34_BRELC</name>
<dbReference type="PRINTS" id="PR01050">
    <property type="entry name" value="PYRUVTKNASE"/>
</dbReference>
<evidence type="ECO:0000256" key="3">
    <source>
        <dbReference type="ARBA" id="ARBA00008663"/>
    </source>
</evidence>
<keyword evidence="11 13" id="KW-0324">Glycolysis</keyword>
<keyword evidence="6" id="KW-0479">Metal-binding</keyword>
<comment type="cofactor">
    <cofactor evidence="1">
        <name>K(+)</name>
        <dbReference type="ChEBI" id="CHEBI:29103"/>
    </cofactor>
</comment>
<sequence>MAVFALPKLLGVHGVSRKTLSSKIMEALFPSCVKAPRLLLSTFFNSEDGAFRELVVPKRSLPSANSLMTAKLRQRHLYLCVGLSALMRSEGHASKRSPRMRLNLLQRLSKNDVVISPSVTCFPALQDRKWHRNKTLLQEFDSVLQPHSSSIVRRPVQYHVGIEMKQILTPTMARARKTKIICAIGPASWSVDMLGQLLDEGMNVARFNFSHGDHQLHQKSLSNLRKAMAARPGCHCAVLVDTKGPEIRTGLLKEHKPVQLKAGQTLEITTDYTFEGDSSRIACTYDQLPTSVSVGSKILCDDGSLMMTVLECLSEWIVVRVHNDHILEEKKNMNLPGAAIQIPGITEKDKNDLLHFAIPNGADIVSGSFVRSASNVRAIRECLGQAGRHIRVHAKIESQEALRNIDEIIAEADGIHVSRGDLGMELSPERVFLAQKMIIGKANRAGKPVVTSTQMLQSMTTKIIPSNAECTDVANAVLDGTDAMMLSAETAKGMYPKEAVVTMAKICIEAEQALDYAELYRFHRVANRNRVSMCESVASSAVEIALDMGVRLIISITESGISTMLLAKYRPKANILAITSSELTARQLSGVSRGVTAMLVEYVTQLENLTSEGIAFAKARGLVECGERVILLHGLDDAQSKSTKVIKVIEVSDEGYLSPRNNWVDAHMTLQMSLFMGFTRDWNA</sequence>
<dbReference type="GO" id="GO:0005524">
    <property type="term" value="F:ATP binding"/>
    <property type="evidence" value="ECO:0007669"/>
    <property type="project" value="UniProtKB-KW"/>
</dbReference>
<dbReference type="Gene3D" id="2.40.33.10">
    <property type="entry name" value="PK beta-barrel domain-like"/>
    <property type="match status" value="1"/>
</dbReference>
<evidence type="ECO:0000256" key="4">
    <source>
        <dbReference type="ARBA" id="ARBA00012142"/>
    </source>
</evidence>
<dbReference type="AlphaFoldDB" id="A0A976IE34"/>
<evidence type="ECO:0000313" key="17">
    <source>
        <dbReference type="Proteomes" id="UP000294530"/>
    </source>
</evidence>
<comment type="catalytic activity">
    <reaction evidence="13">
        <text>pyruvate + ATP = phosphoenolpyruvate + ADP + H(+)</text>
        <dbReference type="Rhea" id="RHEA:18157"/>
        <dbReference type="ChEBI" id="CHEBI:15361"/>
        <dbReference type="ChEBI" id="CHEBI:15378"/>
        <dbReference type="ChEBI" id="CHEBI:30616"/>
        <dbReference type="ChEBI" id="CHEBI:58702"/>
        <dbReference type="ChEBI" id="CHEBI:456216"/>
        <dbReference type="EC" id="2.7.1.40"/>
    </reaction>
</comment>
<comment type="pathway">
    <text evidence="2 13">Carbohydrate degradation; glycolysis; pyruvate from D-glyceraldehyde 3-phosphate: step 5/5.</text>
</comment>
<dbReference type="GO" id="GO:0004743">
    <property type="term" value="F:pyruvate kinase activity"/>
    <property type="evidence" value="ECO:0007669"/>
    <property type="project" value="UniProtKB-EC"/>
</dbReference>
<dbReference type="InterPro" id="IPR036918">
    <property type="entry name" value="Pyrv_Knase_C_sf"/>
</dbReference>
<keyword evidence="9" id="KW-0067">ATP-binding</keyword>
<evidence type="ECO:0000256" key="12">
    <source>
        <dbReference type="ARBA" id="ARBA00023317"/>
    </source>
</evidence>
<keyword evidence="5 13" id="KW-0808">Transferase</keyword>
<dbReference type="Proteomes" id="UP000294530">
    <property type="component" value="Unassembled WGS sequence"/>
</dbReference>
<reference evidence="16 17" key="1">
    <citation type="journal article" date="2021" name="Genome Biol.">
        <title>AFLAP: assembly-free linkage analysis pipeline using k-mers from genome sequencing data.</title>
        <authorList>
            <person name="Fletcher K."/>
            <person name="Zhang L."/>
            <person name="Gil J."/>
            <person name="Han R."/>
            <person name="Cavanaugh K."/>
            <person name="Michelmore R."/>
        </authorList>
    </citation>
    <scope>NUCLEOTIDE SEQUENCE [LARGE SCALE GENOMIC DNA]</scope>
    <source>
        <strain evidence="16 17">SF5</strain>
    </source>
</reference>
<evidence type="ECO:0000256" key="2">
    <source>
        <dbReference type="ARBA" id="ARBA00004997"/>
    </source>
</evidence>
<dbReference type="GO" id="GO:0030955">
    <property type="term" value="F:potassium ion binding"/>
    <property type="evidence" value="ECO:0007669"/>
    <property type="project" value="InterPro"/>
</dbReference>
<dbReference type="InterPro" id="IPR015793">
    <property type="entry name" value="Pyrv_Knase_brl"/>
</dbReference>
<dbReference type="Pfam" id="PF02887">
    <property type="entry name" value="PK_C"/>
    <property type="match status" value="1"/>
</dbReference>
<dbReference type="Pfam" id="PF00224">
    <property type="entry name" value="PK"/>
    <property type="match status" value="1"/>
</dbReference>
<dbReference type="InterPro" id="IPR040442">
    <property type="entry name" value="Pyrv_kinase-like_dom_sf"/>
</dbReference>
<evidence type="ECO:0000313" key="16">
    <source>
        <dbReference type="EMBL" id="TDH68537.1"/>
    </source>
</evidence>
<evidence type="ECO:0000256" key="13">
    <source>
        <dbReference type="RuleBase" id="RU000504"/>
    </source>
</evidence>
<feature type="domain" description="Pyruvate kinase barrel" evidence="14">
    <location>
        <begin position="176"/>
        <end position="500"/>
    </location>
</feature>